<dbReference type="AlphaFoldDB" id="A0A7C8ZU12"/>
<reference evidence="1" key="1">
    <citation type="journal article" date="2013" name="J. Plant Res.">
        <title>Effect of fungi and light on seed germination of three Opuntia species from semiarid lands of central Mexico.</title>
        <authorList>
            <person name="Delgado-Sanchez P."/>
            <person name="Jimenez-Bremont J.F."/>
            <person name="Guerrero-Gonzalez Mde L."/>
            <person name="Flores J."/>
        </authorList>
    </citation>
    <scope>NUCLEOTIDE SEQUENCE</scope>
    <source>
        <tissue evidence="1">Cladode</tissue>
    </source>
</reference>
<name>A0A7C8ZU12_OPUST</name>
<sequence>MIFRGPFCCGTSKKTRPSFDFGLQNLFSWPMFAPKPQNISWPKSYISWPIFPGQVIDTFWTYILACFGRRFLFLRPSGITFSQVRLLLSLSHYDCSYLLQVCSKNNNQLSHL</sequence>
<reference evidence="1" key="2">
    <citation type="submission" date="2020-07" db="EMBL/GenBank/DDBJ databases">
        <authorList>
            <person name="Vera ALvarez R."/>
            <person name="Arias-Moreno D.M."/>
            <person name="Jimenez-Jacinto V."/>
            <person name="Jimenez-Bremont J.F."/>
            <person name="Swaminathan K."/>
            <person name="Moose S.P."/>
            <person name="Guerrero-Gonzalez M.L."/>
            <person name="Marino-Ramirez L."/>
            <person name="Landsman D."/>
            <person name="Rodriguez-Kessler M."/>
            <person name="Delgado-Sanchez P."/>
        </authorList>
    </citation>
    <scope>NUCLEOTIDE SEQUENCE</scope>
    <source>
        <tissue evidence="1">Cladode</tissue>
    </source>
</reference>
<proteinExistence type="predicted"/>
<protein>
    <submittedName>
        <fullName evidence="1">Uncharacterized protein</fullName>
    </submittedName>
</protein>
<organism evidence="1">
    <name type="scientific">Opuntia streptacantha</name>
    <name type="common">Prickly pear cactus</name>
    <name type="synonym">Opuntia cardona</name>
    <dbReference type="NCBI Taxonomy" id="393608"/>
    <lineage>
        <taxon>Eukaryota</taxon>
        <taxon>Viridiplantae</taxon>
        <taxon>Streptophyta</taxon>
        <taxon>Embryophyta</taxon>
        <taxon>Tracheophyta</taxon>
        <taxon>Spermatophyta</taxon>
        <taxon>Magnoliopsida</taxon>
        <taxon>eudicotyledons</taxon>
        <taxon>Gunneridae</taxon>
        <taxon>Pentapetalae</taxon>
        <taxon>Caryophyllales</taxon>
        <taxon>Cactineae</taxon>
        <taxon>Cactaceae</taxon>
        <taxon>Opuntioideae</taxon>
        <taxon>Opuntia</taxon>
    </lineage>
</organism>
<accession>A0A7C8ZU12</accession>
<dbReference type="EMBL" id="GISG01165292">
    <property type="protein sequence ID" value="MBA4650451.1"/>
    <property type="molecule type" value="Transcribed_RNA"/>
</dbReference>
<evidence type="ECO:0000313" key="1">
    <source>
        <dbReference type="EMBL" id="MBA4650451.1"/>
    </source>
</evidence>